<dbReference type="EMBL" id="BONY01000030">
    <property type="protein sequence ID" value="GIH06751.1"/>
    <property type="molecule type" value="Genomic_DNA"/>
</dbReference>
<accession>A0A8J3QA70</accession>
<name>A0A8J3QA70_9ACTN</name>
<organism evidence="1 2">
    <name type="scientific">Rhizocola hellebori</name>
    <dbReference type="NCBI Taxonomy" id="1392758"/>
    <lineage>
        <taxon>Bacteria</taxon>
        <taxon>Bacillati</taxon>
        <taxon>Actinomycetota</taxon>
        <taxon>Actinomycetes</taxon>
        <taxon>Micromonosporales</taxon>
        <taxon>Micromonosporaceae</taxon>
        <taxon>Rhizocola</taxon>
    </lineage>
</organism>
<sequence length="228" mass="26334">MSFDDANPHHLHAVRRSLSAPRLAPYDQLAMTHGALGLRLYEWNLEASAACYANLQTVEVCLRNAIHDQLTRRHQARALPGSWLNDPLRLLDPKCRADIASAVARLVQQRKQVTPDAIVAELTFGFWRYLLSKKYEHALWTPAIRHGFPHLRPQQRAELAEPVERLHRLRNRVAHHEPIHLRDLVADHHDMMVVLEAICPHTHSWARRLSLLPEVLYRRPVPRQRAGT</sequence>
<dbReference type="RefSeq" id="WP_203910563.1">
    <property type="nucleotide sequence ID" value="NZ_BONY01000030.1"/>
</dbReference>
<evidence type="ECO:0000313" key="2">
    <source>
        <dbReference type="Proteomes" id="UP000612899"/>
    </source>
</evidence>
<dbReference type="Proteomes" id="UP000612899">
    <property type="component" value="Unassembled WGS sequence"/>
</dbReference>
<evidence type="ECO:0008006" key="3">
    <source>
        <dbReference type="Google" id="ProtNLM"/>
    </source>
</evidence>
<dbReference type="AlphaFoldDB" id="A0A8J3QA70"/>
<evidence type="ECO:0000313" key="1">
    <source>
        <dbReference type="EMBL" id="GIH06751.1"/>
    </source>
</evidence>
<protein>
    <recommendedName>
        <fullName evidence="3">Abi-like protein</fullName>
    </recommendedName>
</protein>
<reference evidence="1" key="1">
    <citation type="submission" date="2021-01" db="EMBL/GenBank/DDBJ databases">
        <title>Whole genome shotgun sequence of Rhizocola hellebori NBRC 109834.</title>
        <authorList>
            <person name="Komaki H."/>
            <person name="Tamura T."/>
        </authorList>
    </citation>
    <scope>NUCLEOTIDE SEQUENCE</scope>
    <source>
        <strain evidence="1">NBRC 109834</strain>
    </source>
</reference>
<keyword evidence="2" id="KW-1185">Reference proteome</keyword>
<comment type="caution">
    <text evidence="1">The sequence shown here is derived from an EMBL/GenBank/DDBJ whole genome shotgun (WGS) entry which is preliminary data.</text>
</comment>
<proteinExistence type="predicted"/>
<gene>
    <name evidence="1" type="ORF">Rhe02_48180</name>
</gene>